<dbReference type="GO" id="GO:0032259">
    <property type="term" value="P:methylation"/>
    <property type="evidence" value="ECO:0007669"/>
    <property type="project" value="UniProtKB-KW"/>
</dbReference>
<sequence>MKVNINMELLYLYGFVVDNNPDDYLMIHYPGEAIQNISFSDFKGQLLVAQKAAMRCLLPKNLLDHGFFPSGSSNCKANNTSEADDRICNFSWSGHRKTPYYLSKLVFPEDFMTALRTIAMKDEEVSKVSAMLEELVGSEGERQPSETEIRTAVWEACGDSGALQLLVDLLQKKMMDLEESSGTEDSDSELLENACVIGNAEQQTSKEANNLVQQKLMSRNRWCSIVYRRGQKELTSLFLKEAEHALQLSLSEGN</sequence>
<dbReference type="PANTHER" id="PTHR13271">
    <property type="entry name" value="UNCHARACTERIZED PUTATIVE METHYLTRANSFERASE"/>
    <property type="match status" value="1"/>
</dbReference>
<name>A0A5B6UY31_9ROSI</name>
<dbReference type="OrthoDB" id="42889at2759"/>
<dbReference type="AlphaFoldDB" id="A0A5B6UY31"/>
<dbReference type="PANTHER" id="PTHR13271:SF55">
    <property type="entry name" value="SET DOMAIN-CONTAINING PROTEIN"/>
    <property type="match status" value="1"/>
</dbReference>
<keyword evidence="2" id="KW-1185">Reference proteome</keyword>
<dbReference type="Proteomes" id="UP000325315">
    <property type="component" value="Unassembled WGS sequence"/>
</dbReference>
<dbReference type="EMBL" id="SMMG02000010">
    <property type="protein sequence ID" value="KAA3458755.1"/>
    <property type="molecule type" value="Genomic_DNA"/>
</dbReference>
<organism evidence="1 2">
    <name type="scientific">Gossypium australe</name>
    <dbReference type="NCBI Taxonomy" id="47621"/>
    <lineage>
        <taxon>Eukaryota</taxon>
        <taxon>Viridiplantae</taxon>
        <taxon>Streptophyta</taxon>
        <taxon>Embryophyta</taxon>
        <taxon>Tracheophyta</taxon>
        <taxon>Spermatophyta</taxon>
        <taxon>Magnoliopsida</taxon>
        <taxon>eudicotyledons</taxon>
        <taxon>Gunneridae</taxon>
        <taxon>Pentapetalae</taxon>
        <taxon>rosids</taxon>
        <taxon>malvids</taxon>
        <taxon>Malvales</taxon>
        <taxon>Malvaceae</taxon>
        <taxon>Malvoideae</taxon>
        <taxon>Gossypium</taxon>
    </lineage>
</organism>
<dbReference type="InterPro" id="IPR050600">
    <property type="entry name" value="SETD3_SETD6_MTase"/>
</dbReference>
<keyword evidence="1" id="KW-0808">Transferase</keyword>
<proteinExistence type="predicted"/>
<comment type="caution">
    <text evidence="1">The sequence shown here is derived from an EMBL/GenBank/DDBJ whole genome shotgun (WGS) entry which is preliminary data.</text>
</comment>
<evidence type="ECO:0000313" key="2">
    <source>
        <dbReference type="Proteomes" id="UP000325315"/>
    </source>
</evidence>
<protein>
    <submittedName>
        <fullName evidence="1">Protein-lysine N-methyltransferase EFM1 isoform X2</fullName>
    </submittedName>
</protein>
<keyword evidence="1" id="KW-0489">Methyltransferase</keyword>
<dbReference type="GO" id="GO:0016279">
    <property type="term" value="F:protein-lysine N-methyltransferase activity"/>
    <property type="evidence" value="ECO:0007669"/>
    <property type="project" value="TreeGrafter"/>
</dbReference>
<accession>A0A5B6UY31</accession>
<evidence type="ECO:0000313" key="1">
    <source>
        <dbReference type="EMBL" id="KAA3458755.1"/>
    </source>
</evidence>
<reference evidence="2" key="1">
    <citation type="journal article" date="2019" name="Plant Biotechnol. J.">
        <title>Genome sequencing of the Australian wild diploid species Gossypium australe highlights disease resistance and delayed gland morphogenesis.</title>
        <authorList>
            <person name="Cai Y."/>
            <person name="Cai X."/>
            <person name="Wang Q."/>
            <person name="Wang P."/>
            <person name="Zhang Y."/>
            <person name="Cai C."/>
            <person name="Xu Y."/>
            <person name="Wang K."/>
            <person name="Zhou Z."/>
            <person name="Wang C."/>
            <person name="Geng S."/>
            <person name="Li B."/>
            <person name="Dong Q."/>
            <person name="Hou Y."/>
            <person name="Wang H."/>
            <person name="Ai P."/>
            <person name="Liu Z."/>
            <person name="Yi F."/>
            <person name="Sun M."/>
            <person name="An G."/>
            <person name="Cheng J."/>
            <person name="Zhang Y."/>
            <person name="Shi Q."/>
            <person name="Xie Y."/>
            <person name="Shi X."/>
            <person name="Chang Y."/>
            <person name="Huang F."/>
            <person name="Chen Y."/>
            <person name="Hong S."/>
            <person name="Mi L."/>
            <person name="Sun Q."/>
            <person name="Zhang L."/>
            <person name="Zhou B."/>
            <person name="Peng R."/>
            <person name="Zhang X."/>
            <person name="Liu F."/>
        </authorList>
    </citation>
    <scope>NUCLEOTIDE SEQUENCE [LARGE SCALE GENOMIC DNA]</scope>
    <source>
        <strain evidence="2">cv. PA1801</strain>
    </source>
</reference>
<gene>
    <name evidence="1" type="ORF">EPI10_013329</name>
</gene>